<evidence type="ECO:0000313" key="1">
    <source>
        <dbReference type="EMBL" id="TNC14907.1"/>
    </source>
</evidence>
<dbReference type="EMBL" id="VDDA01000002">
    <property type="protein sequence ID" value="TNC14907.1"/>
    <property type="molecule type" value="Genomic_DNA"/>
</dbReference>
<evidence type="ECO:0000313" key="2">
    <source>
        <dbReference type="Proteomes" id="UP000305267"/>
    </source>
</evidence>
<name>A0A5C4LK81_9HYPH</name>
<comment type="caution">
    <text evidence="1">The sequence shown here is derived from an EMBL/GenBank/DDBJ whole genome shotgun (WGS) entry which is preliminary data.</text>
</comment>
<organism evidence="1 2">
    <name type="scientific">Methylobacterium terricola</name>
    <dbReference type="NCBI Taxonomy" id="2583531"/>
    <lineage>
        <taxon>Bacteria</taxon>
        <taxon>Pseudomonadati</taxon>
        <taxon>Pseudomonadota</taxon>
        <taxon>Alphaproteobacteria</taxon>
        <taxon>Hyphomicrobiales</taxon>
        <taxon>Methylobacteriaceae</taxon>
        <taxon>Methylobacterium</taxon>
    </lineage>
</organism>
<dbReference type="AlphaFoldDB" id="A0A5C4LK81"/>
<protein>
    <submittedName>
        <fullName evidence="1">DUF2184 domain-containing protein</fullName>
    </submittedName>
</protein>
<dbReference type="InterPro" id="IPR020049">
    <property type="entry name" value="Major_capsid-like"/>
</dbReference>
<accession>A0A5C4LK81</accession>
<dbReference type="OrthoDB" id="8437797at2"/>
<gene>
    <name evidence="1" type="ORF">FF100_04850</name>
</gene>
<dbReference type="RefSeq" id="WP_139034448.1">
    <property type="nucleotide sequence ID" value="NZ_VDDA01000002.1"/>
</dbReference>
<dbReference type="Pfam" id="PF09950">
    <property type="entry name" value="Major_capside"/>
    <property type="match status" value="1"/>
</dbReference>
<proteinExistence type="predicted"/>
<keyword evidence="2" id="KW-1185">Reference proteome</keyword>
<sequence length="319" mass="34758">MGINFLDAQQALGFVRPQFYNIERTIYEQKYPSFDYASLIPVVTEGNEWARGTLFSSVDMAGQAQFISGKGFDMPYADVAHSQFTKGFALAGIGYEWSLEEVMTAQMEGINLSDVKATAARRVAEQFLWNIAMTGRPDGINNQKNWSGLVNDPNVPTVTAAATGTGSGTAWTTKNPDQQLADANAALTGIITSTVEVEMADTLALPTSRLLSLSSTARSGTSDSTVLEYLRNNNVYTARTRQPLTIIGLRALETAGAGGTKRMIAYRRSPEVLRFHLPMPHRFLPPFQKSGMTWEIPGIMRTGGTEIRLPGAVSYVDGI</sequence>
<reference evidence="1 2" key="1">
    <citation type="submission" date="2019-06" db="EMBL/GenBank/DDBJ databases">
        <title>Genome of Methylobacterium sp. 17Sr1-39.</title>
        <authorList>
            <person name="Seo T."/>
        </authorList>
    </citation>
    <scope>NUCLEOTIDE SEQUENCE [LARGE SCALE GENOMIC DNA]</scope>
    <source>
        <strain evidence="1 2">17Sr1-39</strain>
    </source>
</reference>
<dbReference type="PIRSF" id="PIRSF029202">
    <property type="entry name" value="UCP029202"/>
    <property type="match status" value="1"/>
</dbReference>
<dbReference type="Proteomes" id="UP000305267">
    <property type="component" value="Unassembled WGS sequence"/>
</dbReference>